<evidence type="ECO:0000256" key="1">
    <source>
        <dbReference type="ARBA" id="ARBA00004236"/>
    </source>
</evidence>
<protein>
    <submittedName>
        <fullName evidence="11">Membrane fusion protein, multidrug efflux system</fullName>
    </submittedName>
</protein>
<dbReference type="RefSeq" id="WP_092115812.1">
    <property type="nucleotide sequence ID" value="NZ_FNTH01000001.1"/>
</dbReference>
<organism evidence="11 12">
    <name type="scientific">Bradyrhizobium erythrophlei</name>
    <dbReference type="NCBI Taxonomy" id="1437360"/>
    <lineage>
        <taxon>Bacteria</taxon>
        <taxon>Pseudomonadati</taxon>
        <taxon>Pseudomonadota</taxon>
        <taxon>Alphaproteobacteria</taxon>
        <taxon>Hyphomicrobiales</taxon>
        <taxon>Nitrobacteraceae</taxon>
        <taxon>Bradyrhizobium</taxon>
    </lineage>
</organism>
<dbReference type="Gene3D" id="2.40.30.170">
    <property type="match status" value="1"/>
</dbReference>
<dbReference type="GO" id="GO:0015562">
    <property type="term" value="F:efflux transmembrane transporter activity"/>
    <property type="evidence" value="ECO:0007669"/>
    <property type="project" value="TreeGrafter"/>
</dbReference>
<accession>A0A1H4USY8</accession>
<keyword evidence="4" id="KW-1003">Cell membrane</keyword>
<feature type="domain" description="Multidrug resistance protein MdtA-like beta-barrel" evidence="9">
    <location>
        <begin position="218"/>
        <end position="300"/>
    </location>
</feature>
<dbReference type="PANTHER" id="PTHR30469:SF12">
    <property type="entry name" value="MULTIDRUG RESISTANCE PROTEIN MDTA"/>
    <property type="match status" value="1"/>
</dbReference>
<dbReference type="NCBIfam" id="TIGR01730">
    <property type="entry name" value="RND_mfp"/>
    <property type="match status" value="1"/>
</dbReference>
<dbReference type="Gene3D" id="2.40.50.100">
    <property type="match status" value="1"/>
</dbReference>
<evidence type="ECO:0000256" key="6">
    <source>
        <dbReference type="ARBA" id="ARBA00023136"/>
    </source>
</evidence>
<dbReference type="EMBL" id="FNTH01000001">
    <property type="protein sequence ID" value="SEC72012.1"/>
    <property type="molecule type" value="Genomic_DNA"/>
</dbReference>
<dbReference type="PANTHER" id="PTHR30469">
    <property type="entry name" value="MULTIDRUG RESISTANCE PROTEIN MDTA"/>
    <property type="match status" value="1"/>
</dbReference>
<proteinExistence type="inferred from homology"/>
<dbReference type="InterPro" id="IPR006143">
    <property type="entry name" value="RND_pump_MFP"/>
</dbReference>
<dbReference type="InterPro" id="IPR058626">
    <property type="entry name" value="MdtA-like_b-barrel"/>
</dbReference>
<keyword evidence="3" id="KW-0813">Transport</keyword>
<evidence type="ECO:0000259" key="8">
    <source>
        <dbReference type="Pfam" id="PF25917"/>
    </source>
</evidence>
<feature type="domain" description="Multidrug resistance protein MdtA-like alpha-helical hairpin" evidence="7">
    <location>
        <begin position="111"/>
        <end position="181"/>
    </location>
</feature>
<comment type="similarity">
    <text evidence="2">Belongs to the membrane fusion protein (MFP) (TC 8.A.1) family.</text>
</comment>
<dbReference type="AlphaFoldDB" id="A0A1H4USY8"/>
<gene>
    <name evidence="11" type="ORF">SAMN05444164_2570</name>
</gene>
<evidence type="ECO:0000259" key="7">
    <source>
        <dbReference type="Pfam" id="PF25876"/>
    </source>
</evidence>
<dbReference type="Gene3D" id="1.10.287.470">
    <property type="entry name" value="Helix hairpin bin"/>
    <property type="match status" value="1"/>
</dbReference>
<reference evidence="11 12" key="1">
    <citation type="submission" date="2016-10" db="EMBL/GenBank/DDBJ databases">
        <authorList>
            <person name="de Groot N.N."/>
        </authorList>
    </citation>
    <scope>NUCLEOTIDE SEQUENCE [LARGE SCALE GENOMIC DNA]</scope>
    <source>
        <strain evidence="11 12">MT12</strain>
    </source>
</reference>
<evidence type="ECO:0000256" key="3">
    <source>
        <dbReference type="ARBA" id="ARBA00022448"/>
    </source>
</evidence>
<dbReference type="GO" id="GO:1990281">
    <property type="term" value="C:efflux pump complex"/>
    <property type="evidence" value="ECO:0007669"/>
    <property type="project" value="TreeGrafter"/>
</dbReference>
<keyword evidence="6" id="KW-0472">Membrane</keyword>
<dbReference type="Pfam" id="PF25917">
    <property type="entry name" value="BSH_RND"/>
    <property type="match status" value="1"/>
</dbReference>
<dbReference type="Proteomes" id="UP000198992">
    <property type="component" value="Unassembled WGS sequence"/>
</dbReference>
<evidence type="ECO:0000259" key="9">
    <source>
        <dbReference type="Pfam" id="PF25944"/>
    </source>
</evidence>
<evidence type="ECO:0000313" key="12">
    <source>
        <dbReference type="Proteomes" id="UP000198992"/>
    </source>
</evidence>
<dbReference type="Pfam" id="PF25876">
    <property type="entry name" value="HH_MFP_RND"/>
    <property type="match status" value="1"/>
</dbReference>
<dbReference type="InterPro" id="IPR058627">
    <property type="entry name" value="MdtA-like_C"/>
</dbReference>
<evidence type="ECO:0000256" key="4">
    <source>
        <dbReference type="ARBA" id="ARBA00022475"/>
    </source>
</evidence>
<evidence type="ECO:0000313" key="11">
    <source>
        <dbReference type="EMBL" id="SEC72012.1"/>
    </source>
</evidence>
<feature type="domain" description="Multidrug resistance protein MdtA-like barrel-sandwich hybrid" evidence="8">
    <location>
        <begin position="71"/>
        <end position="214"/>
    </location>
</feature>
<evidence type="ECO:0000256" key="5">
    <source>
        <dbReference type="ARBA" id="ARBA00022519"/>
    </source>
</evidence>
<sequence length="393" mass="42040">MKVPKIWIAGLSAAVLAVSGTYLWREGIPFGVMKPAAKSAPARPVPVTAGVVKDQDFAISRVGLGTVQAYNTVTVKVRVDGEVQKIAFREGQDVQVGDLIAQIDPRPYQAQLHQAEADKARDEALLANARLDLERYSKLVVKEFATRQSVDTQEALVAQYQAAIAHDQAVIDNARVQLGYTTIVSPLAGRTGIRLIDQGNIVHASDPGGLVVITQVAPIGVIFALPQKYLPEIVDAMQGGALVVSAYDQDDRIKLAEGRLELIDNQIDQGTGSIRLKAIFQNLDGRLWPGQFVSARLLLGVRRGPVVPESALQSGPNGSYAFVVRQDSTVEPHLVRIAASSNGEALIESGLAAHETIVVDGHYKLRPGARVVTAPAPVAPARERAASTAQGRE</sequence>
<name>A0A1H4USY8_9BRAD</name>
<keyword evidence="5" id="KW-0997">Cell inner membrane</keyword>
<feature type="domain" description="Multidrug resistance protein MdtA-like C-terminal permuted SH3" evidence="10">
    <location>
        <begin position="306"/>
        <end position="361"/>
    </location>
</feature>
<dbReference type="Pfam" id="PF25944">
    <property type="entry name" value="Beta-barrel_RND"/>
    <property type="match status" value="1"/>
</dbReference>
<dbReference type="InterPro" id="IPR058624">
    <property type="entry name" value="MdtA-like_HH"/>
</dbReference>
<dbReference type="OrthoDB" id="9783047at2"/>
<dbReference type="SUPFAM" id="SSF111369">
    <property type="entry name" value="HlyD-like secretion proteins"/>
    <property type="match status" value="1"/>
</dbReference>
<dbReference type="Pfam" id="PF25967">
    <property type="entry name" value="RND-MFP_C"/>
    <property type="match status" value="1"/>
</dbReference>
<dbReference type="Gene3D" id="2.40.420.20">
    <property type="match status" value="1"/>
</dbReference>
<evidence type="ECO:0000256" key="2">
    <source>
        <dbReference type="ARBA" id="ARBA00009477"/>
    </source>
</evidence>
<evidence type="ECO:0000259" key="10">
    <source>
        <dbReference type="Pfam" id="PF25967"/>
    </source>
</evidence>
<dbReference type="InterPro" id="IPR058625">
    <property type="entry name" value="MdtA-like_BSH"/>
</dbReference>
<comment type="subcellular location">
    <subcellularLocation>
        <location evidence="1">Cell membrane</location>
    </subcellularLocation>
</comment>